<accession>A0AAD5NM49</accession>
<comment type="caution">
    <text evidence="3">The sequence shown here is derived from an EMBL/GenBank/DDBJ whole genome shotgun (WGS) entry which is preliminary data.</text>
</comment>
<evidence type="ECO:0000259" key="2">
    <source>
        <dbReference type="Pfam" id="PF03364"/>
    </source>
</evidence>
<feature type="compositionally biased region" description="Basic and acidic residues" evidence="1">
    <location>
        <begin position="200"/>
        <end position="216"/>
    </location>
</feature>
<keyword evidence="4" id="KW-1185">Reference proteome</keyword>
<protein>
    <recommendedName>
        <fullName evidence="2">Coenzyme Q-binding protein COQ10 START domain-containing protein</fullName>
    </recommendedName>
</protein>
<gene>
    <name evidence="3" type="ORF">LWI28_022586</name>
</gene>
<dbReference type="PANTHER" id="PTHR34060:SF2">
    <property type="entry name" value="OS03G0837900 PROTEIN"/>
    <property type="match status" value="1"/>
</dbReference>
<evidence type="ECO:0000313" key="4">
    <source>
        <dbReference type="Proteomes" id="UP001064489"/>
    </source>
</evidence>
<evidence type="ECO:0000256" key="1">
    <source>
        <dbReference type="SAM" id="MobiDB-lite"/>
    </source>
</evidence>
<organism evidence="3 4">
    <name type="scientific">Acer negundo</name>
    <name type="common">Box elder</name>
    <dbReference type="NCBI Taxonomy" id="4023"/>
    <lineage>
        <taxon>Eukaryota</taxon>
        <taxon>Viridiplantae</taxon>
        <taxon>Streptophyta</taxon>
        <taxon>Embryophyta</taxon>
        <taxon>Tracheophyta</taxon>
        <taxon>Spermatophyta</taxon>
        <taxon>Magnoliopsida</taxon>
        <taxon>eudicotyledons</taxon>
        <taxon>Gunneridae</taxon>
        <taxon>Pentapetalae</taxon>
        <taxon>rosids</taxon>
        <taxon>malvids</taxon>
        <taxon>Sapindales</taxon>
        <taxon>Sapindaceae</taxon>
        <taxon>Hippocastanoideae</taxon>
        <taxon>Acereae</taxon>
        <taxon>Acer</taxon>
    </lineage>
</organism>
<reference evidence="3" key="2">
    <citation type="submission" date="2023-02" db="EMBL/GenBank/DDBJ databases">
        <authorList>
            <person name="Swenson N.G."/>
            <person name="Wegrzyn J.L."/>
            <person name="Mcevoy S.L."/>
        </authorList>
    </citation>
    <scope>NUCLEOTIDE SEQUENCE</scope>
    <source>
        <strain evidence="3">91603</strain>
        <tissue evidence="3">Leaf</tissue>
    </source>
</reference>
<dbReference type="GO" id="GO:0042548">
    <property type="term" value="P:regulation of photosynthesis, light reaction"/>
    <property type="evidence" value="ECO:0007669"/>
    <property type="project" value="TreeGrafter"/>
</dbReference>
<dbReference type="Gene3D" id="3.30.530.20">
    <property type="match status" value="2"/>
</dbReference>
<feature type="domain" description="Coenzyme Q-binding protein COQ10 START" evidence="2">
    <location>
        <begin position="9"/>
        <end position="70"/>
    </location>
</feature>
<reference evidence="3" key="1">
    <citation type="journal article" date="2022" name="Plant J.">
        <title>Strategies of tolerance reflected in two North American maple genomes.</title>
        <authorList>
            <person name="McEvoy S.L."/>
            <person name="Sezen U.U."/>
            <person name="Trouern-Trend A."/>
            <person name="McMahon S.M."/>
            <person name="Schaberg P.G."/>
            <person name="Yang J."/>
            <person name="Wegrzyn J.L."/>
            <person name="Swenson N.G."/>
        </authorList>
    </citation>
    <scope>NUCLEOTIDE SEQUENCE</scope>
    <source>
        <strain evidence="3">91603</strain>
    </source>
</reference>
<dbReference type="Pfam" id="PF03364">
    <property type="entry name" value="Polyketide_cyc"/>
    <property type="match status" value="1"/>
</dbReference>
<dbReference type="EMBL" id="JAJSOW010000105">
    <property type="protein sequence ID" value="KAI9165903.1"/>
    <property type="molecule type" value="Genomic_DNA"/>
</dbReference>
<feature type="compositionally biased region" description="Polar residues" evidence="1">
    <location>
        <begin position="233"/>
        <end position="245"/>
    </location>
</feature>
<dbReference type="Proteomes" id="UP001064489">
    <property type="component" value="Chromosome 10"/>
</dbReference>
<proteinExistence type="predicted"/>
<dbReference type="InterPro" id="IPR023393">
    <property type="entry name" value="START-like_dom_sf"/>
</dbReference>
<sequence>MMQANDRELLFSMVDGDFKKFEGKWSIKSGPSSATTTLSYEVNVIPRFNFPAIFLERIIRSDMPVNLRALACRAETTYEGNQKEISFEQVEGDFDSFQGKWILEQLGSHHTLLKYPVESKMLKNALLSEAIREEISRFQRSWGMDPSFMPSRKCFERAGRYDIARALEKWGGLHEVSRLLSLKAKLRAKEAKRAALEAKQKASKEAADREAAEVSKRISTGASKDEAPGRQMVGSSGTSNAQSKESGADAIEKSQSADGVRGRPKGKLTDEEDVEVDDGINSHRRRRCQQRAVSDALELDDGRLAMLTGTLRRVAGDVDWNSTTATKWPELDGNSITLELVGIGWYRAR</sequence>
<feature type="region of interest" description="Disordered" evidence="1">
    <location>
        <begin position="200"/>
        <end position="287"/>
    </location>
</feature>
<dbReference type="SUPFAM" id="SSF55961">
    <property type="entry name" value="Bet v1-like"/>
    <property type="match status" value="1"/>
</dbReference>
<dbReference type="PANTHER" id="PTHR34060">
    <property type="entry name" value="POLYKETIDE CYCLASE / DEHYDRASE AND LIPID TRANSPORT PROTEIN"/>
    <property type="match status" value="1"/>
</dbReference>
<dbReference type="AlphaFoldDB" id="A0AAD5NM49"/>
<dbReference type="InterPro" id="IPR005031">
    <property type="entry name" value="COQ10_START"/>
</dbReference>
<evidence type="ECO:0000313" key="3">
    <source>
        <dbReference type="EMBL" id="KAI9165903.1"/>
    </source>
</evidence>
<name>A0AAD5NM49_ACENE</name>